<dbReference type="eggNOG" id="COG2318">
    <property type="taxonomic scope" value="Bacteria"/>
</dbReference>
<organism evidence="2 3">
    <name type="scientific">Nakamurella multipartita (strain ATCC 700099 / DSM 44233 / CIP 104796 / JCM 9543 / NBRC 105858 / Y-104)</name>
    <name type="common">Microsphaera multipartita</name>
    <dbReference type="NCBI Taxonomy" id="479431"/>
    <lineage>
        <taxon>Bacteria</taxon>
        <taxon>Bacillati</taxon>
        <taxon>Actinomycetota</taxon>
        <taxon>Actinomycetes</taxon>
        <taxon>Nakamurellales</taxon>
        <taxon>Nakamurellaceae</taxon>
        <taxon>Nakamurella</taxon>
    </lineage>
</organism>
<dbReference type="HOGENOM" id="CLU_133313_0_0_11"/>
<dbReference type="RefSeq" id="WP_015748730.1">
    <property type="nucleotide sequence ID" value="NC_013235.1"/>
</dbReference>
<dbReference type="NCBIfam" id="NF047843">
    <property type="entry name" value="MST_Rv0443"/>
    <property type="match status" value="1"/>
</dbReference>
<evidence type="ECO:0000313" key="2">
    <source>
        <dbReference type="EMBL" id="ACV79876.1"/>
    </source>
</evidence>
<dbReference type="STRING" id="479431.Namu_3552"/>
<gene>
    <name evidence="2" type="ordered locus">Namu_3552</name>
</gene>
<evidence type="ECO:0000259" key="1">
    <source>
        <dbReference type="Pfam" id="PF12867"/>
    </source>
</evidence>
<sequence length="172" mass="18800">MTTTAELLQDGYARIAQETNAVLDGLSPTLLTYRLDPAANTIAWLIWHLTRVQDDHLADAFDRPQVWIADGWATRFALPFADEVIGYGQSSADVAQVQPSIENLQGYADGVQARTVELLTGLDDAALDRVVDTRWDPPVTLAVRLISVLSDGLQHVGQAAYVRGAAERLTRS</sequence>
<dbReference type="SUPFAM" id="SSF109854">
    <property type="entry name" value="DinB/YfiT-like putative metalloenzymes"/>
    <property type="match status" value="1"/>
</dbReference>
<dbReference type="AlphaFoldDB" id="C8XEX5"/>
<dbReference type="Proteomes" id="UP000002218">
    <property type="component" value="Chromosome"/>
</dbReference>
<dbReference type="InterPro" id="IPR034660">
    <property type="entry name" value="DinB/YfiT-like"/>
</dbReference>
<dbReference type="Pfam" id="PF12867">
    <property type="entry name" value="DinB_2"/>
    <property type="match status" value="1"/>
</dbReference>
<name>C8XEX5_NAKMY</name>
<dbReference type="Gene3D" id="1.20.120.450">
    <property type="entry name" value="dinb family like domain"/>
    <property type="match status" value="1"/>
</dbReference>
<reference evidence="2 3" key="2">
    <citation type="journal article" date="2010" name="Stand. Genomic Sci.">
        <title>Complete genome sequence of Nakamurella multipartita type strain (Y-104).</title>
        <authorList>
            <person name="Tice H."/>
            <person name="Mayilraj S."/>
            <person name="Sims D."/>
            <person name="Lapidus A."/>
            <person name="Nolan M."/>
            <person name="Lucas S."/>
            <person name="Glavina Del Rio T."/>
            <person name="Copeland A."/>
            <person name="Cheng J.F."/>
            <person name="Meincke L."/>
            <person name="Bruce D."/>
            <person name="Goodwin L."/>
            <person name="Pitluck S."/>
            <person name="Ivanova N."/>
            <person name="Mavromatis K."/>
            <person name="Ovchinnikova G."/>
            <person name="Pati A."/>
            <person name="Chen A."/>
            <person name="Palaniappan K."/>
            <person name="Land M."/>
            <person name="Hauser L."/>
            <person name="Chang Y.J."/>
            <person name="Jeffries C.D."/>
            <person name="Detter J.C."/>
            <person name="Brettin T."/>
            <person name="Rohde M."/>
            <person name="Goker M."/>
            <person name="Bristow J."/>
            <person name="Eisen J.A."/>
            <person name="Markowitz V."/>
            <person name="Hugenholtz P."/>
            <person name="Kyrpides N.C."/>
            <person name="Klenk H.P."/>
            <person name="Chen F."/>
        </authorList>
    </citation>
    <scope>NUCLEOTIDE SEQUENCE [LARGE SCALE GENOMIC DNA]</scope>
    <source>
        <strain evidence="3">ATCC 700099 / DSM 44233 / CIP 104796 / JCM 9543 / NBRC 105858 / Y-104</strain>
    </source>
</reference>
<reference evidence="3" key="1">
    <citation type="submission" date="2009-09" db="EMBL/GenBank/DDBJ databases">
        <title>The complete genome of Nakamurella multipartita DSM 44233.</title>
        <authorList>
            <consortium name="US DOE Joint Genome Institute (JGI-PGF)"/>
            <person name="Lucas S."/>
            <person name="Copeland A."/>
            <person name="Lapidus A."/>
            <person name="Glavina del Rio T."/>
            <person name="Dalin E."/>
            <person name="Tice H."/>
            <person name="Bruce D."/>
            <person name="Goodwin L."/>
            <person name="Pitluck S."/>
            <person name="Kyrpides N."/>
            <person name="Mavromatis K."/>
            <person name="Ivanova N."/>
            <person name="Ovchinnikova G."/>
            <person name="Sims D."/>
            <person name="Meincke L."/>
            <person name="Brettin T."/>
            <person name="Detter J.C."/>
            <person name="Han C."/>
            <person name="Larimer F."/>
            <person name="Land M."/>
            <person name="Hauser L."/>
            <person name="Markowitz V."/>
            <person name="Cheng J.-F."/>
            <person name="Hugenholtz P."/>
            <person name="Woyke T."/>
            <person name="Wu D."/>
            <person name="Klenk H.-P."/>
            <person name="Eisen J.A."/>
        </authorList>
    </citation>
    <scope>NUCLEOTIDE SEQUENCE [LARGE SCALE GENOMIC DNA]</scope>
    <source>
        <strain evidence="3">ATCC 700099 / DSM 44233 / CIP 104796 / JCM 9543 / NBRC 105858 / Y-104</strain>
    </source>
</reference>
<evidence type="ECO:0000313" key="3">
    <source>
        <dbReference type="Proteomes" id="UP000002218"/>
    </source>
</evidence>
<accession>C8XEX5</accession>
<dbReference type="InParanoid" id="C8XEX5"/>
<keyword evidence="3" id="KW-1185">Reference proteome</keyword>
<dbReference type="EMBL" id="CP001737">
    <property type="protein sequence ID" value="ACV79876.1"/>
    <property type="molecule type" value="Genomic_DNA"/>
</dbReference>
<dbReference type="OrthoDB" id="2363925at2"/>
<dbReference type="InterPro" id="IPR024775">
    <property type="entry name" value="DinB-like"/>
</dbReference>
<proteinExistence type="predicted"/>
<protein>
    <recommendedName>
        <fullName evidence="1">DinB-like domain-containing protein</fullName>
    </recommendedName>
</protein>
<feature type="domain" description="DinB-like" evidence="1">
    <location>
        <begin position="15"/>
        <end position="157"/>
    </location>
</feature>
<dbReference type="KEGG" id="nml:Namu_3552"/>